<gene>
    <name evidence="1" type="ORF">PIB30_075965</name>
</gene>
<evidence type="ECO:0000313" key="2">
    <source>
        <dbReference type="Proteomes" id="UP001341840"/>
    </source>
</evidence>
<dbReference type="InterPro" id="IPR040338">
    <property type="entry name" value="At1g67623-like"/>
</dbReference>
<protein>
    <recommendedName>
        <fullName evidence="3">F-box domain-containing protein</fullName>
    </recommendedName>
</protein>
<sequence>MGVKVLPEEVWVHIATMVVKESFQDLLSMKQDCKCFRFVAESDEVYKHSRLVKLPPFIYLCFIDKSERRLIKRCLKSGNPEAMFLKGHQQSLLWEKKKGKNAEDGGANLFNEVYALGDLQKYRQRIRRLLGRVCWVENRPSTPEQPASCKSTTCPTRGSMSERYREHQLNPHNKGDVDVSCDYCRADYGILIFFEMLSAEED</sequence>
<dbReference type="Proteomes" id="UP001341840">
    <property type="component" value="Unassembled WGS sequence"/>
</dbReference>
<comment type="caution">
    <text evidence="1">The sequence shown here is derived from an EMBL/GenBank/DDBJ whole genome shotgun (WGS) entry which is preliminary data.</text>
</comment>
<accession>A0ABU6VRA7</accession>
<evidence type="ECO:0008006" key="3">
    <source>
        <dbReference type="Google" id="ProtNLM"/>
    </source>
</evidence>
<reference evidence="1 2" key="1">
    <citation type="journal article" date="2023" name="Plants (Basel)">
        <title>Bridging the Gap: Combining Genomics and Transcriptomics Approaches to Understand Stylosanthes scabra, an Orphan Legume from the Brazilian Caatinga.</title>
        <authorList>
            <person name="Ferreira-Neto J.R.C."/>
            <person name="da Silva M.D."/>
            <person name="Binneck E."/>
            <person name="de Melo N.F."/>
            <person name="da Silva R.H."/>
            <person name="de Melo A.L.T.M."/>
            <person name="Pandolfi V."/>
            <person name="Bustamante F.O."/>
            <person name="Brasileiro-Vidal A.C."/>
            <person name="Benko-Iseppon A.M."/>
        </authorList>
    </citation>
    <scope>NUCLEOTIDE SEQUENCE [LARGE SCALE GENOMIC DNA]</scope>
    <source>
        <tissue evidence="1">Leaves</tissue>
    </source>
</reference>
<name>A0ABU6VRA7_9FABA</name>
<dbReference type="EMBL" id="JASCZI010152017">
    <property type="protein sequence ID" value="MED6175183.1"/>
    <property type="molecule type" value="Genomic_DNA"/>
</dbReference>
<dbReference type="PANTHER" id="PTHR33784:SF10">
    <property type="entry name" value="F-BOX PROTEIN"/>
    <property type="match status" value="1"/>
</dbReference>
<dbReference type="PANTHER" id="PTHR33784">
    <property type="entry name" value="OS05G0482100 PROTEIN"/>
    <property type="match status" value="1"/>
</dbReference>
<keyword evidence="2" id="KW-1185">Reference proteome</keyword>
<organism evidence="1 2">
    <name type="scientific">Stylosanthes scabra</name>
    <dbReference type="NCBI Taxonomy" id="79078"/>
    <lineage>
        <taxon>Eukaryota</taxon>
        <taxon>Viridiplantae</taxon>
        <taxon>Streptophyta</taxon>
        <taxon>Embryophyta</taxon>
        <taxon>Tracheophyta</taxon>
        <taxon>Spermatophyta</taxon>
        <taxon>Magnoliopsida</taxon>
        <taxon>eudicotyledons</taxon>
        <taxon>Gunneridae</taxon>
        <taxon>Pentapetalae</taxon>
        <taxon>rosids</taxon>
        <taxon>fabids</taxon>
        <taxon>Fabales</taxon>
        <taxon>Fabaceae</taxon>
        <taxon>Papilionoideae</taxon>
        <taxon>50 kb inversion clade</taxon>
        <taxon>dalbergioids sensu lato</taxon>
        <taxon>Dalbergieae</taxon>
        <taxon>Pterocarpus clade</taxon>
        <taxon>Stylosanthes</taxon>
    </lineage>
</organism>
<evidence type="ECO:0000313" key="1">
    <source>
        <dbReference type="EMBL" id="MED6175183.1"/>
    </source>
</evidence>
<proteinExistence type="predicted"/>